<evidence type="ECO:0000313" key="3">
    <source>
        <dbReference type="Proteomes" id="UP001431221"/>
    </source>
</evidence>
<keyword evidence="3" id="KW-1185">Reference proteome</keyword>
<proteinExistence type="predicted"/>
<dbReference type="EMBL" id="JALNMJ010000017">
    <property type="protein sequence ID" value="MCK7614716.1"/>
    <property type="molecule type" value="Genomic_DNA"/>
</dbReference>
<feature type="region of interest" description="Disordered" evidence="1">
    <location>
        <begin position="1"/>
        <end position="20"/>
    </location>
</feature>
<comment type="caution">
    <text evidence="2">The sequence shown here is derived from an EMBL/GenBank/DDBJ whole genome shotgun (WGS) entry which is preliminary data.</text>
</comment>
<evidence type="ECO:0000256" key="1">
    <source>
        <dbReference type="SAM" id="MobiDB-lite"/>
    </source>
</evidence>
<feature type="compositionally biased region" description="Polar residues" evidence="1">
    <location>
        <begin position="7"/>
        <end position="20"/>
    </location>
</feature>
<dbReference type="RefSeq" id="WP_248157446.1">
    <property type="nucleotide sequence ID" value="NZ_JALNMJ010000017.1"/>
</dbReference>
<name>A0ABT0GZ59_9HYPH</name>
<protein>
    <submittedName>
        <fullName evidence="2">Uncharacterized protein</fullName>
    </submittedName>
</protein>
<sequence>MMRQENTDFGSSPTGLPQSLGSEIRAVLKRPDLTDETLLAALDRDTFPVTACLSLSDFKRGLGQPEQRLRLIRCLAVPAPQHGLEMPEHDLNPPLGVRMAPFVRLWQRLQPAARAQMKQVPVTARNQ</sequence>
<reference evidence="2" key="1">
    <citation type="submission" date="2022-04" db="EMBL/GenBank/DDBJ databases">
        <title>Roseibium sp. CAU 1639 isolated from mud.</title>
        <authorList>
            <person name="Kim W."/>
        </authorList>
    </citation>
    <scope>NUCLEOTIDE SEQUENCE</scope>
    <source>
        <strain evidence="2">CAU 1639</strain>
    </source>
</reference>
<dbReference type="Proteomes" id="UP001431221">
    <property type="component" value="Unassembled WGS sequence"/>
</dbReference>
<gene>
    <name evidence="2" type="ORF">M0H32_21315</name>
</gene>
<evidence type="ECO:0000313" key="2">
    <source>
        <dbReference type="EMBL" id="MCK7614716.1"/>
    </source>
</evidence>
<accession>A0ABT0GZ59</accession>
<organism evidence="2 3">
    <name type="scientific">Roseibium sediminicola</name>
    <dbReference type="NCBI Taxonomy" id="2933272"/>
    <lineage>
        <taxon>Bacteria</taxon>
        <taxon>Pseudomonadati</taxon>
        <taxon>Pseudomonadota</taxon>
        <taxon>Alphaproteobacteria</taxon>
        <taxon>Hyphomicrobiales</taxon>
        <taxon>Stappiaceae</taxon>
        <taxon>Roseibium</taxon>
    </lineage>
</organism>